<dbReference type="Proteomes" id="UP000247151">
    <property type="component" value="Segment"/>
</dbReference>
<organism evidence="1 2">
    <name type="scientific">Klebsiella phage KP32_isolate 196</name>
    <dbReference type="NCBI Taxonomy" id="2790307"/>
    <lineage>
        <taxon>Viruses</taxon>
        <taxon>Duplodnaviria</taxon>
        <taxon>Heunggongvirae</taxon>
        <taxon>Uroviricota</taxon>
        <taxon>Caudoviricetes</taxon>
        <taxon>Autographivirales</taxon>
        <taxon>Autotranscriptaviridae</taxon>
        <taxon>Studiervirinae</taxon>
        <taxon>Przondovirus</taxon>
        <taxon>Przondovirus KP32i196</taxon>
    </lineage>
</organism>
<sequence>MSMTKRVRVSFDSKFVASTNDIHKFAKTLVSYSKRFMEGDKTLKGDELALAEMAVKEGVEAAVELSIKMAYSKAIKSELADDYVTVSNIRLEIKQ</sequence>
<proteinExistence type="predicted"/>
<accession>A0A2U8USU5</accession>
<dbReference type="GeneID" id="77057567"/>
<dbReference type="EMBL" id="MH172264">
    <property type="protein sequence ID" value="AWN07197.1"/>
    <property type="molecule type" value="Genomic_DNA"/>
</dbReference>
<evidence type="ECO:0008006" key="3">
    <source>
        <dbReference type="Google" id="ProtNLM"/>
    </source>
</evidence>
<evidence type="ECO:0000313" key="1">
    <source>
        <dbReference type="EMBL" id="AWN07197.1"/>
    </source>
</evidence>
<dbReference type="KEGG" id="vg:77057567"/>
<keyword evidence="2" id="KW-1185">Reference proteome</keyword>
<protein>
    <recommendedName>
        <fullName evidence="3">HNS binding protein</fullName>
    </recommendedName>
</protein>
<dbReference type="RefSeq" id="YP_009801456.1">
    <property type="nucleotide sequence ID" value="NC_047971.1"/>
</dbReference>
<reference evidence="1 2" key="1">
    <citation type="submission" date="2018-04" db="EMBL/GenBank/DDBJ databases">
        <title>Klebsiella phage genome.</title>
        <authorList>
            <person name="Kozlova Y.N."/>
            <person name="Morozova V.V."/>
            <person name="Tikunov A.Y."/>
            <person name="Klopotova M.R."/>
            <person name="Fofanov M.V."/>
            <person name="Tikunova N.V."/>
        </authorList>
    </citation>
    <scope>NUCLEOTIDE SEQUENCE [LARGE SCALE GENOMIC DNA]</scope>
    <source>
        <strain evidence="1">196</strain>
    </source>
</reference>
<evidence type="ECO:0000313" key="2">
    <source>
        <dbReference type="Proteomes" id="UP000247151"/>
    </source>
</evidence>
<name>A0A2U8USU5_9CAUD</name>